<dbReference type="InterPro" id="IPR013783">
    <property type="entry name" value="Ig-like_fold"/>
</dbReference>
<dbReference type="InterPro" id="IPR006558">
    <property type="entry name" value="LamG-like"/>
</dbReference>
<evidence type="ECO:0000256" key="1">
    <source>
        <dbReference type="ARBA" id="ARBA00022729"/>
    </source>
</evidence>
<comment type="caution">
    <text evidence="5">The sequence shown here is derived from an EMBL/GenBank/DDBJ whole genome shotgun (WGS) entry which is preliminary data.</text>
</comment>
<dbReference type="AlphaFoldDB" id="A0A0A0BSZ2"/>
<dbReference type="Gene3D" id="2.60.120.200">
    <property type="match status" value="1"/>
</dbReference>
<evidence type="ECO:0000313" key="5">
    <source>
        <dbReference type="EMBL" id="KGM11076.1"/>
    </source>
</evidence>
<dbReference type="RefSeq" id="WP_052426130.1">
    <property type="nucleotide sequence ID" value="NZ_AXCY01000031.1"/>
</dbReference>
<dbReference type="InterPro" id="IPR022409">
    <property type="entry name" value="PKD/Chitinase_dom"/>
</dbReference>
<dbReference type="SUPFAM" id="SSF50969">
    <property type="entry name" value="YVTN repeat-like/Quinoprotein amine dehydrogenase"/>
    <property type="match status" value="1"/>
</dbReference>
<dbReference type="InterPro" id="IPR011044">
    <property type="entry name" value="Quino_amine_DH_bsu"/>
</dbReference>
<dbReference type="InterPro" id="IPR001791">
    <property type="entry name" value="Laminin_G"/>
</dbReference>
<feature type="domain" description="PKD" evidence="4">
    <location>
        <begin position="789"/>
        <end position="870"/>
    </location>
</feature>
<feature type="signal peptide" evidence="3">
    <location>
        <begin position="1"/>
        <end position="36"/>
    </location>
</feature>
<dbReference type="Gene3D" id="2.130.10.10">
    <property type="entry name" value="YVTN repeat-like/Quinoprotein amine dehydrogenase"/>
    <property type="match status" value="1"/>
</dbReference>
<name>A0A0A0BSZ2_9CELL</name>
<proteinExistence type="predicted"/>
<dbReference type="SUPFAM" id="SSF49899">
    <property type="entry name" value="Concanavalin A-like lectins/glucanases"/>
    <property type="match status" value="1"/>
</dbReference>
<keyword evidence="2" id="KW-1015">Disulfide bond</keyword>
<reference evidence="5 6" key="2">
    <citation type="journal article" date="2015" name="Stand. Genomic Sci.">
        <title>Draft genome sequence of Cellulomonas carbonis T26(T) and comparative analysis of six Cellulomonas genomes.</title>
        <authorList>
            <person name="Zhuang W."/>
            <person name="Zhang S."/>
            <person name="Xia X."/>
            <person name="Wang G."/>
        </authorList>
    </citation>
    <scope>NUCLEOTIDE SEQUENCE [LARGE SCALE GENOMIC DNA]</scope>
    <source>
        <strain evidence="5 6">T26</strain>
    </source>
</reference>
<protein>
    <submittedName>
        <fullName evidence="5">Radical SAM protein</fullName>
    </submittedName>
</protein>
<dbReference type="InterPro" id="IPR013320">
    <property type="entry name" value="ConA-like_dom_sf"/>
</dbReference>
<reference evidence="5 6" key="1">
    <citation type="submission" date="2013-08" db="EMBL/GenBank/DDBJ databases">
        <title>Genome sequencing of Cellulomonas carbonis T26.</title>
        <authorList>
            <person name="Chen F."/>
            <person name="Li Y."/>
            <person name="Wang G."/>
        </authorList>
    </citation>
    <scope>NUCLEOTIDE SEQUENCE [LARGE SCALE GENOMIC DNA]</scope>
    <source>
        <strain evidence="5 6">T26</strain>
    </source>
</reference>
<evidence type="ECO:0000256" key="3">
    <source>
        <dbReference type="SAM" id="SignalP"/>
    </source>
</evidence>
<dbReference type="Gene3D" id="2.60.40.10">
    <property type="entry name" value="Immunoglobulins"/>
    <property type="match status" value="1"/>
</dbReference>
<dbReference type="SMART" id="SM00560">
    <property type="entry name" value="LamGL"/>
    <property type="match status" value="1"/>
</dbReference>
<dbReference type="SUPFAM" id="SSF49299">
    <property type="entry name" value="PKD domain"/>
    <property type="match status" value="1"/>
</dbReference>
<evidence type="ECO:0000259" key="4">
    <source>
        <dbReference type="PROSITE" id="PS50093"/>
    </source>
</evidence>
<dbReference type="Pfam" id="PF13385">
    <property type="entry name" value="Laminin_G_3"/>
    <property type="match status" value="1"/>
</dbReference>
<gene>
    <name evidence="5" type="ORF">N868_12495</name>
</gene>
<dbReference type="OrthoDB" id="9802683at2"/>
<dbReference type="Proteomes" id="UP000029839">
    <property type="component" value="Unassembled WGS sequence"/>
</dbReference>
<organism evidence="5 6">
    <name type="scientific">Cellulomonas carbonis T26</name>
    <dbReference type="NCBI Taxonomy" id="947969"/>
    <lineage>
        <taxon>Bacteria</taxon>
        <taxon>Bacillati</taxon>
        <taxon>Actinomycetota</taxon>
        <taxon>Actinomycetes</taxon>
        <taxon>Micrococcales</taxon>
        <taxon>Cellulomonadaceae</taxon>
        <taxon>Cellulomonas</taxon>
    </lineage>
</organism>
<feature type="chain" id="PRO_5001967519" evidence="3">
    <location>
        <begin position="37"/>
        <end position="1086"/>
    </location>
</feature>
<dbReference type="InterPro" id="IPR035986">
    <property type="entry name" value="PKD_dom_sf"/>
</dbReference>
<dbReference type="SMART" id="SM00089">
    <property type="entry name" value="PKD"/>
    <property type="match status" value="1"/>
</dbReference>
<dbReference type="EMBL" id="AXCY01000031">
    <property type="protein sequence ID" value="KGM11076.1"/>
    <property type="molecule type" value="Genomic_DNA"/>
</dbReference>
<accession>A0A0A0BSZ2</accession>
<evidence type="ECO:0000313" key="6">
    <source>
        <dbReference type="Proteomes" id="UP000029839"/>
    </source>
</evidence>
<keyword evidence="1 3" id="KW-0732">Signal</keyword>
<dbReference type="InterPro" id="IPR000601">
    <property type="entry name" value="PKD_dom"/>
</dbReference>
<sequence>MRTTPSLRAPRALALAAAAALLLALVQVGSGPPASADTRPSVAGEPVTVSADPLPTVQIDGVVWSQVVVGTTVYAAGSFSTARPAGAAPGTSTVSRANLVAYDIRTGQLVTSWAPRTNAQVMAITASPDGSRLYIGGDFTQVNGAGVWRVAALDRATGALVTSFLPRPDYRVRAIVATASTVYLGGGFSAVGSSARGRLAAVRASDGGLLPWAPTAAGGSGVHAMVMSPDGSRLVVGGSFTSLNGSSNPGYGLAALSPSTGASLPFAVNSLIRNGGTNGAITSLSGDAGLVYGTGYTVGRAGGTLEGTFAATWDGALHWVEDCHGDTYSAWPVGDVVYQASHKHYCGNIGGFPQTVPWPYQHGTVVTRAVAGTATREQFGYTNYEGRPVPAMLAWYPNFQIGTYTGQNQGPWHVTAAGDHVVMGGEFRSINGVPQQGLVRFAVASVAPNRTGPLVSAGKIDLNGHSPSSGTVRVQWTANHDPDNRDLTYTLVRNSDTANPVLRQVQRSTWFQRPPMGFVDTGLPVGSTQRYRLSVADPYGNLVWSDSINVVVSGATAVRDAYGDAVAAHGATSHWRLGESSGARAYDAVGWNDMTVPSGVTRGTSGALASGGTAYTFDGTSAEYTATRTYMRVGDVLSLEAWFRTTSTRGGKILGFGDAATGDSILLDRHLYLDNGGRVFFGVRPAAALTVNSPSSYNNGQWHHVVGTLSPAGMRLYVDGVRVASRTDVTRAAPTDGYWRIGGDRLTGWNGQPSSFYLAGSIDEVAVYPRALTDTEVAQHNQLGRTTSANVAPTASFTATASGLTASLDGRGSSDPDGTVTAWSWDLGDGTTATGSTVTKQYASAGTRTVRLTVTDDDGAVGTTTRQVTVDSPPPAGVVATDTFSRTVTNGWGPAEVGGAWTTQGPADRFSVSSGAGRIRVPSAGTGGGAVLGAVSATSATTTAVLSLDRLPAGGTAFVSVAGRRVGTAELRAKVRVAANGSLLLYLVRTASGAETTLASTAVPGVLTAGEALTVRLELVGTSPTTLRATAWEAGTAPPTTPQLTATDTATGLQQAGSVGVLVHLASSTTAVPLTVAFDEVRVVAP</sequence>
<dbReference type="Pfam" id="PF18911">
    <property type="entry name" value="PKD_4"/>
    <property type="match status" value="1"/>
</dbReference>
<dbReference type="InterPro" id="IPR015943">
    <property type="entry name" value="WD40/YVTN_repeat-like_dom_sf"/>
</dbReference>
<dbReference type="CDD" id="cd00146">
    <property type="entry name" value="PKD"/>
    <property type="match status" value="1"/>
</dbReference>
<dbReference type="CDD" id="cd00110">
    <property type="entry name" value="LamG"/>
    <property type="match status" value="1"/>
</dbReference>
<evidence type="ECO:0000256" key="2">
    <source>
        <dbReference type="ARBA" id="ARBA00023157"/>
    </source>
</evidence>
<dbReference type="PROSITE" id="PS50093">
    <property type="entry name" value="PKD"/>
    <property type="match status" value="1"/>
</dbReference>
<dbReference type="GO" id="GO:0005975">
    <property type="term" value="P:carbohydrate metabolic process"/>
    <property type="evidence" value="ECO:0007669"/>
    <property type="project" value="UniProtKB-ARBA"/>
</dbReference>
<keyword evidence="6" id="KW-1185">Reference proteome</keyword>